<reference evidence="1 2" key="1">
    <citation type="journal article" date="2016" name="Nat. Commun.">
        <title>Thousands of microbial genomes shed light on interconnected biogeochemical processes in an aquifer system.</title>
        <authorList>
            <person name="Anantharaman K."/>
            <person name="Brown C.T."/>
            <person name="Hug L.A."/>
            <person name="Sharon I."/>
            <person name="Castelle C.J."/>
            <person name="Probst A.J."/>
            <person name="Thomas B.C."/>
            <person name="Singh A."/>
            <person name="Wilkins M.J."/>
            <person name="Karaoz U."/>
            <person name="Brodie E.L."/>
            <person name="Williams K.H."/>
            <person name="Hubbard S.S."/>
            <person name="Banfield J.F."/>
        </authorList>
    </citation>
    <scope>NUCLEOTIDE SEQUENCE [LARGE SCALE GENOMIC DNA]</scope>
</reference>
<evidence type="ECO:0000313" key="1">
    <source>
        <dbReference type="EMBL" id="OGZ72966.1"/>
    </source>
</evidence>
<dbReference type="EMBL" id="MHPA01000018">
    <property type="protein sequence ID" value="OGZ72966.1"/>
    <property type="molecule type" value="Genomic_DNA"/>
</dbReference>
<gene>
    <name evidence="1" type="ORF">A2908_00090</name>
</gene>
<proteinExistence type="predicted"/>
<dbReference type="AlphaFoldDB" id="A0A1G2IE02"/>
<organism evidence="1 2">
    <name type="scientific">Candidatus Staskawiczbacteria bacterium RIFCSPLOWO2_01_FULL_38_12b</name>
    <dbReference type="NCBI Taxonomy" id="1802214"/>
    <lineage>
        <taxon>Bacteria</taxon>
        <taxon>Candidatus Staskawicziibacteriota</taxon>
    </lineage>
</organism>
<sequence>MVIRGFYCKKNHFQIRIHRFVEKPPFGFEGYSDWGQLSGSLVAQKKTKHPFGGVFAFYHLKIILRVFDRG</sequence>
<evidence type="ECO:0000313" key="2">
    <source>
        <dbReference type="Proteomes" id="UP000176774"/>
    </source>
</evidence>
<name>A0A1G2IE02_9BACT</name>
<accession>A0A1G2IE02</accession>
<dbReference type="Proteomes" id="UP000176774">
    <property type="component" value="Unassembled WGS sequence"/>
</dbReference>
<protein>
    <submittedName>
        <fullName evidence="1">Uncharacterized protein</fullName>
    </submittedName>
</protein>
<comment type="caution">
    <text evidence="1">The sequence shown here is derived from an EMBL/GenBank/DDBJ whole genome shotgun (WGS) entry which is preliminary data.</text>
</comment>
<dbReference type="STRING" id="1802214.A2908_00090"/>